<name>K5USI1_PHACS</name>
<evidence type="ECO:0000313" key="2">
    <source>
        <dbReference type="Proteomes" id="UP000008370"/>
    </source>
</evidence>
<dbReference type="AlphaFoldDB" id="K5USI1"/>
<reference evidence="1 2" key="1">
    <citation type="journal article" date="2012" name="BMC Genomics">
        <title>Comparative genomics of the white-rot fungi, Phanerochaete carnosa and P. chrysosporium, to elucidate the genetic basis of the distinct wood types they colonize.</title>
        <authorList>
            <person name="Suzuki H."/>
            <person name="MacDonald J."/>
            <person name="Syed K."/>
            <person name="Salamov A."/>
            <person name="Hori C."/>
            <person name="Aerts A."/>
            <person name="Henrissat B."/>
            <person name="Wiebenga A."/>
            <person name="vanKuyk P.A."/>
            <person name="Barry K."/>
            <person name="Lindquist E."/>
            <person name="LaButti K."/>
            <person name="Lapidus A."/>
            <person name="Lucas S."/>
            <person name="Coutinho P."/>
            <person name="Gong Y."/>
            <person name="Samejima M."/>
            <person name="Mahadevan R."/>
            <person name="Abou-Zaid M."/>
            <person name="de Vries R.P."/>
            <person name="Igarashi K."/>
            <person name="Yadav J.S."/>
            <person name="Grigoriev I.V."/>
            <person name="Master E.R."/>
        </authorList>
    </citation>
    <scope>NUCLEOTIDE SEQUENCE [LARGE SCALE GENOMIC DNA]</scope>
    <source>
        <strain evidence="1 2">HHB-10118-sp</strain>
    </source>
</reference>
<keyword evidence="2" id="KW-1185">Reference proteome</keyword>
<evidence type="ECO:0000313" key="1">
    <source>
        <dbReference type="EMBL" id="EKM52851.1"/>
    </source>
</evidence>
<dbReference type="RefSeq" id="XP_007399180.1">
    <property type="nucleotide sequence ID" value="XM_007399118.1"/>
</dbReference>
<dbReference type="KEGG" id="pco:PHACADRAFT_261507"/>
<dbReference type="HOGENOM" id="CLU_1704874_0_0_1"/>
<gene>
    <name evidence="1" type="ORF">PHACADRAFT_261507</name>
</gene>
<dbReference type="EMBL" id="JH930475">
    <property type="protein sequence ID" value="EKM52851.1"/>
    <property type="molecule type" value="Genomic_DNA"/>
</dbReference>
<organism evidence="1 2">
    <name type="scientific">Phanerochaete carnosa (strain HHB-10118-sp)</name>
    <name type="common">White-rot fungus</name>
    <name type="synonym">Peniophora carnosa</name>
    <dbReference type="NCBI Taxonomy" id="650164"/>
    <lineage>
        <taxon>Eukaryota</taxon>
        <taxon>Fungi</taxon>
        <taxon>Dikarya</taxon>
        <taxon>Basidiomycota</taxon>
        <taxon>Agaricomycotina</taxon>
        <taxon>Agaricomycetes</taxon>
        <taxon>Polyporales</taxon>
        <taxon>Phanerochaetaceae</taxon>
        <taxon>Phanerochaete</taxon>
    </lineage>
</organism>
<dbReference type="Proteomes" id="UP000008370">
    <property type="component" value="Unassembled WGS sequence"/>
</dbReference>
<proteinExistence type="predicted"/>
<dbReference type="InParanoid" id="K5USI1"/>
<sequence>MPSLLEQLEAGLIDVNDPDAPELCIECENVETGRALIHGILEGRVSAQLRTRPRQVIVDIARPRRSLTIEDILSAPTCISQNDGTISLTAAQRTQWVLRKDVFERRKYLSKLVRAARAARVLAAAGSGAVPCAVNDAEDGMGEQIQQITEDQDEWGGEDVSSGDPC</sequence>
<dbReference type="GeneID" id="18918014"/>
<protein>
    <submittedName>
        <fullName evidence="1">Uncharacterized protein</fullName>
    </submittedName>
</protein>
<accession>K5USI1</accession>